<accession>A0A482Z8G9</accession>
<name>A0A482Z8G9_9ARAC</name>
<dbReference type="InterPro" id="IPR011696">
    <property type="entry name" value="Huwentoxin-1"/>
</dbReference>
<feature type="chain" id="PRO_5019842251" evidence="5">
    <location>
        <begin position="20"/>
        <end position="79"/>
    </location>
</feature>
<evidence type="ECO:0000256" key="3">
    <source>
        <dbReference type="ARBA" id="ARBA00022656"/>
    </source>
</evidence>
<evidence type="ECO:0000256" key="5">
    <source>
        <dbReference type="SAM" id="SignalP"/>
    </source>
</evidence>
<dbReference type="AlphaFoldDB" id="A0A482Z8G9"/>
<keyword evidence="2" id="KW-0964">Secreted</keyword>
<keyword evidence="3" id="KW-0800">Toxin</keyword>
<evidence type="ECO:0000313" key="6">
    <source>
        <dbReference type="EMBL" id="SMD29904.1"/>
    </source>
</evidence>
<dbReference type="GO" id="GO:0008200">
    <property type="term" value="F:ion channel inhibitor activity"/>
    <property type="evidence" value="ECO:0007669"/>
    <property type="project" value="InterPro"/>
</dbReference>
<dbReference type="EMBL" id="HAGO01000216">
    <property type="protein sequence ID" value="SMD29904.1"/>
    <property type="molecule type" value="Transcribed_RNA"/>
</dbReference>
<proteinExistence type="predicted"/>
<reference evidence="6" key="1">
    <citation type="submission" date="2017-03" db="EMBL/GenBank/DDBJ databases">
        <authorList>
            <person name="QRISCLOUD D."/>
        </authorList>
    </citation>
    <scope>NUCLEOTIDE SEQUENCE</scope>
</reference>
<dbReference type="Pfam" id="PF07740">
    <property type="entry name" value="Toxin_12"/>
    <property type="match status" value="1"/>
</dbReference>
<dbReference type="SUPFAM" id="SSF57059">
    <property type="entry name" value="omega toxin-like"/>
    <property type="match status" value="1"/>
</dbReference>
<evidence type="ECO:0000256" key="2">
    <source>
        <dbReference type="ARBA" id="ARBA00022525"/>
    </source>
</evidence>
<keyword evidence="5" id="KW-0732">Signal</keyword>
<dbReference type="GO" id="GO:0090729">
    <property type="term" value="F:toxin activity"/>
    <property type="evidence" value="ECO:0007669"/>
    <property type="project" value="UniProtKB-KW"/>
</dbReference>
<reference evidence="6" key="2">
    <citation type="submission" date="2019-04" db="EMBL/GenBank/DDBJ databases">
        <title>Unravelling the molecular evolution of spider venoms.</title>
        <authorList>
            <person name="Pineda S."/>
        </authorList>
    </citation>
    <scope>NUCLEOTIDE SEQUENCE</scope>
</reference>
<keyword evidence="4" id="KW-1015">Disulfide bond</keyword>
<comment type="subcellular location">
    <subcellularLocation>
        <location evidence="1">Secreted</location>
    </subcellularLocation>
</comment>
<organism evidence="6">
    <name type="scientific">Selenotholus foelschei</name>
    <dbReference type="NCBI Taxonomy" id="1905327"/>
    <lineage>
        <taxon>Eukaryota</taxon>
        <taxon>Metazoa</taxon>
        <taxon>Ecdysozoa</taxon>
        <taxon>Arthropoda</taxon>
        <taxon>Chelicerata</taxon>
        <taxon>Arachnida</taxon>
        <taxon>Araneae</taxon>
        <taxon>Mygalomorphae</taxon>
        <taxon>Avicularoidea</taxon>
        <taxon>Theraphosidae</taxon>
        <taxon>Selenotholus</taxon>
    </lineage>
</organism>
<evidence type="ECO:0000256" key="1">
    <source>
        <dbReference type="ARBA" id="ARBA00004613"/>
    </source>
</evidence>
<feature type="signal peptide" evidence="5">
    <location>
        <begin position="1"/>
        <end position="19"/>
    </location>
</feature>
<dbReference type="GO" id="GO:0005576">
    <property type="term" value="C:extracellular region"/>
    <property type="evidence" value="ECO:0007669"/>
    <property type="project" value="UniProtKB-SubCell"/>
</dbReference>
<evidence type="ECO:0000256" key="4">
    <source>
        <dbReference type="ARBA" id="ARBA00023157"/>
    </source>
</evidence>
<protein>
    <submittedName>
        <fullName evidence="6">Kappa-Theraphotoxin-Sfo1a_7</fullName>
    </submittedName>
</protein>
<sequence length="79" mass="9012">MKVLFIIAALVLLSAVCYASEMKQKSLHKEVLSAFFAGEQPAERDDCLGWFRGCDPNNDKCCEGYVCNRRDQWCKYKLG</sequence>